<dbReference type="VEuPathDB" id="VectorBase:AEPI010655"/>
<evidence type="ECO:0000313" key="1">
    <source>
        <dbReference type="EnsemblMetazoa" id="AEPI010655-PA"/>
    </source>
</evidence>
<name>A0A182PUL8_9DIPT</name>
<protein>
    <submittedName>
        <fullName evidence="1">Uncharacterized protein</fullName>
    </submittedName>
</protein>
<evidence type="ECO:0000313" key="2">
    <source>
        <dbReference type="Proteomes" id="UP000075885"/>
    </source>
</evidence>
<dbReference type="STRING" id="199890.A0A182PUL8"/>
<keyword evidence="2" id="KW-1185">Reference proteome</keyword>
<accession>A0A182PUL8</accession>
<reference evidence="1" key="2">
    <citation type="submission" date="2020-05" db="UniProtKB">
        <authorList>
            <consortium name="EnsemblMetazoa"/>
        </authorList>
    </citation>
    <scope>IDENTIFICATION</scope>
    <source>
        <strain evidence="1">Epiroticus2</strain>
    </source>
</reference>
<reference evidence="2" key="1">
    <citation type="submission" date="2013-03" db="EMBL/GenBank/DDBJ databases">
        <title>The Genome Sequence of Anopheles epiroticus epiroticus2.</title>
        <authorList>
            <consortium name="The Broad Institute Genomics Platform"/>
            <person name="Neafsey D.E."/>
            <person name="Howell P."/>
            <person name="Walker B."/>
            <person name="Young S.K."/>
            <person name="Zeng Q."/>
            <person name="Gargeya S."/>
            <person name="Fitzgerald M."/>
            <person name="Haas B."/>
            <person name="Abouelleil A."/>
            <person name="Allen A.W."/>
            <person name="Alvarado L."/>
            <person name="Arachchi H.M."/>
            <person name="Berlin A.M."/>
            <person name="Chapman S.B."/>
            <person name="Gainer-Dewar J."/>
            <person name="Goldberg J."/>
            <person name="Griggs A."/>
            <person name="Gujja S."/>
            <person name="Hansen M."/>
            <person name="Howarth C."/>
            <person name="Imamovic A."/>
            <person name="Ireland A."/>
            <person name="Larimer J."/>
            <person name="McCowan C."/>
            <person name="Murphy C."/>
            <person name="Pearson M."/>
            <person name="Poon T.W."/>
            <person name="Priest M."/>
            <person name="Roberts A."/>
            <person name="Saif S."/>
            <person name="Shea T."/>
            <person name="Sisk P."/>
            <person name="Sykes S."/>
            <person name="Wortman J."/>
            <person name="Nusbaum C."/>
            <person name="Birren B."/>
        </authorList>
    </citation>
    <scope>NUCLEOTIDE SEQUENCE [LARGE SCALE GENOMIC DNA]</scope>
    <source>
        <strain evidence="2">Epiroticus2</strain>
    </source>
</reference>
<dbReference type="AlphaFoldDB" id="A0A182PUL8"/>
<dbReference type="EnsemblMetazoa" id="AEPI010655-RA">
    <property type="protein sequence ID" value="AEPI010655-PA"/>
    <property type="gene ID" value="AEPI010655"/>
</dbReference>
<organism evidence="1 2">
    <name type="scientific">Anopheles epiroticus</name>
    <dbReference type="NCBI Taxonomy" id="199890"/>
    <lineage>
        <taxon>Eukaryota</taxon>
        <taxon>Metazoa</taxon>
        <taxon>Ecdysozoa</taxon>
        <taxon>Arthropoda</taxon>
        <taxon>Hexapoda</taxon>
        <taxon>Insecta</taxon>
        <taxon>Pterygota</taxon>
        <taxon>Neoptera</taxon>
        <taxon>Endopterygota</taxon>
        <taxon>Diptera</taxon>
        <taxon>Nematocera</taxon>
        <taxon>Culicoidea</taxon>
        <taxon>Culicidae</taxon>
        <taxon>Anophelinae</taxon>
        <taxon>Anopheles</taxon>
    </lineage>
</organism>
<sequence>MSIIDGIRYWALSTNATYRSINMVLQLFKKVNVRVPSTAKTLLKTERKCSTQISDIRGGQFWYGGFKRCLVNYFSTEISPSSILSLTVSIDGLPLHENSSMQF</sequence>
<proteinExistence type="predicted"/>
<dbReference type="Proteomes" id="UP000075885">
    <property type="component" value="Unassembled WGS sequence"/>
</dbReference>